<dbReference type="EMBL" id="JBHSWI010000001">
    <property type="protein sequence ID" value="MFC6644303.1"/>
    <property type="molecule type" value="Genomic_DNA"/>
</dbReference>
<reference evidence="3" key="1">
    <citation type="journal article" date="2019" name="Int. J. Syst. Evol. Microbiol.">
        <title>The Global Catalogue of Microorganisms (GCM) 10K type strain sequencing project: providing services to taxonomists for standard genome sequencing and annotation.</title>
        <authorList>
            <consortium name="The Broad Institute Genomics Platform"/>
            <consortium name="The Broad Institute Genome Sequencing Center for Infectious Disease"/>
            <person name="Wu L."/>
            <person name="Ma J."/>
        </authorList>
    </citation>
    <scope>NUCLEOTIDE SEQUENCE [LARGE SCALE GENOMIC DNA]</scope>
    <source>
        <strain evidence="3">CGMCC 1.16026</strain>
    </source>
</reference>
<name>A0ABW1Z818_9BACT</name>
<protein>
    <recommendedName>
        <fullName evidence="4">Flagella basal body P-ring formation protein FlgA C-terminal domain-containing protein</fullName>
    </recommendedName>
</protein>
<evidence type="ECO:0000313" key="2">
    <source>
        <dbReference type="EMBL" id="MFC6644303.1"/>
    </source>
</evidence>
<proteinExistence type="predicted"/>
<feature type="signal peptide" evidence="1">
    <location>
        <begin position="1"/>
        <end position="17"/>
    </location>
</feature>
<keyword evidence="1" id="KW-0732">Signal</keyword>
<evidence type="ECO:0000313" key="3">
    <source>
        <dbReference type="Proteomes" id="UP001596391"/>
    </source>
</evidence>
<gene>
    <name evidence="2" type="ORF">ACFQBQ_01590</name>
</gene>
<dbReference type="Proteomes" id="UP001596391">
    <property type="component" value="Unassembled WGS sequence"/>
</dbReference>
<dbReference type="RefSeq" id="WP_263372240.1">
    <property type="nucleotide sequence ID" value="NZ_JAGSYD010000004.1"/>
</dbReference>
<feature type="chain" id="PRO_5047501288" description="Flagella basal body P-ring formation protein FlgA C-terminal domain-containing protein" evidence="1">
    <location>
        <begin position="18"/>
        <end position="162"/>
    </location>
</feature>
<keyword evidence="3" id="KW-1185">Reference proteome</keyword>
<organism evidence="2 3">
    <name type="scientific">Granulicella cerasi</name>
    <dbReference type="NCBI Taxonomy" id="741063"/>
    <lineage>
        <taxon>Bacteria</taxon>
        <taxon>Pseudomonadati</taxon>
        <taxon>Acidobacteriota</taxon>
        <taxon>Terriglobia</taxon>
        <taxon>Terriglobales</taxon>
        <taxon>Acidobacteriaceae</taxon>
        <taxon>Granulicella</taxon>
    </lineage>
</organism>
<evidence type="ECO:0008006" key="4">
    <source>
        <dbReference type="Google" id="ProtNLM"/>
    </source>
</evidence>
<comment type="caution">
    <text evidence="2">The sequence shown here is derived from an EMBL/GenBank/DDBJ whole genome shotgun (WGS) entry which is preliminary data.</text>
</comment>
<accession>A0ABW1Z818</accession>
<evidence type="ECO:0000256" key="1">
    <source>
        <dbReference type="SAM" id="SignalP"/>
    </source>
</evidence>
<sequence>MLRLALLCALVSTAGYAFPLHGPCAPTAEAAVAKMLEAAVDAGIVTGFRVEHVHVDAVRGEGYALVGRCGGSSEPLTAVKLPTMRVKLMTNEKTTLIHPGDALLVLKVTNDTHLQLEGRAEGAGAVGQEIMVRLTDALVRDGVLGAKLRCRVKSAGVVEVLP</sequence>